<dbReference type="Gene3D" id="3.40.50.2000">
    <property type="entry name" value="Glycogen Phosphorylase B"/>
    <property type="match status" value="1"/>
</dbReference>
<evidence type="ECO:0000256" key="3">
    <source>
        <dbReference type="ARBA" id="ARBA00022679"/>
    </source>
</evidence>
<protein>
    <submittedName>
        <fullName evidence="5">Monogalactosyldiacylglycerol synthase</fullName>
    </submittedName>
</protein>
<sequence length="369" mass="38142">MSRFLIISASMGAGHDAVASELAGRLRTDGHQASCVDLLSLLPHGAGRGLRAAYRTALRRCPWAYQTVYSTLFQDRGRGGGGDGRSTAAAPLAAALAPRLRRVVDRWRPDALVSTFHQAAQATGRLRAAHGGDCPPSTVVVTDFAVHRQWLHPDNSLYLCVTDAAAARVTAATGRPAKVCGPVVPAAFTAGGRPAPGRQPSRWGTELARIGPGRPVVLVSAGAWGVGRGLTATARLLADAGHLPVLLCGNDERLRAHAARLPGVLPLGWIDDLPDLMAASSALVDNAAGQTAVQALAAGVPVVGYRPIPGHGVEGVREMAEAGISEYAAGDTALLGALDRLARPGPGRERRIAAGRAVFVGDAARLVAC</sequence>
<feature type="domain" description="Diacylglycerol glucosyltransferase N-terminal" evidence="4">
    <location>
        <begin position="36"/>
        <end position="184"/>
    </location>
</feature>
<comment type="similarity">
    <text evidence="1">Belongs to the glycosyltransferase 28 family.</text>
</comment>
<accession>A0A8D3WP45</accession>
<dbReference type="OrthoDB" id="9810950at2"/>
<dbReference type="GO" id="GO:0009247">
    <property type="term" value="P:glycolipid biosynthetic process"/>
    <property type="evidence" value="ECO:0007669"/>
    <property type="project" value="InterPro"/>
</dbReference>
<dbReference type="Proteomes" id="UP000002066">
    <property type="component" value="Chromosome"/>
</dbReference>
<evidence type="ECO:0000259" key="4">
    <source>
        <dbReference type="Pfam" id="PF06925"/>
    </source>
</evidence>
<dbReference type="PANTHER" id="PTHR43025:SF3">
    <property type="entry name" value="MONOGALACTOSYLDIACYLGLYCEROL SYNTHASE 1, CHLOROPLASTIC"/>
    <property type="match status" value="1"/>
</dbReference>
<dbReference type="SUPFAM" id="SSF53756">
    <property type="entry name" value="UDP-Glycosyltransferase/glycogen phosphorylase"/>
    <property type="match status" value="1"/>
</dbReference>
<dbReference type="InterPro" id="IPR050519">
    <property type="entry name" value="Glycosyltransf_28_UgtP"/>
</dbReference>
<proteinExistence type="inferred from homology"/>
<dbReference type="AlphaFoldDB" id="A0A8D3WP45"/>
<name>A0A8D3WP45_STRFA</name>
<organism evidence="5 6">
    <name type="scientific">Streptomyces pratensis (strain ATCC 33331 / IAF-45CD)</name>
    <dbReference type="NCBI Taxonomy" id="591167"/>
    <lineage>
        <taxon>Bacteria</taxon>
        <taxon>Bacillati</taxon>
        <taxon>Actinomycetota</taxon>
        <taxon>Actinomycetes</taxon>
        <taxon>Kitasatosporales</taxon>
        <taxon>Streptomycetaceae</taxon>
        <taxon>Streptomyces</taxon>
    </lineage>
</organism>
<dbReference type="KEGG" id="sfa:Sfla_6106"/>
<dbReference type="EMBL" id="CP002475">
    <property type="protein sequence ID" value="ADW07488.1"/>
    <property type="molecule type" value="Genomic_DNA"/>
</dbReference>
<gene>
    <name evidence="5" type="ordered locus">Sfla_6106</name>
</gene>
<evidence type="ECO:0000256" key="1">
    <source>
        <dbReference type="ARBA" id="ARBA00006962"/>
    </source>
</evidence>
<dbReference type="GO" id="GO:0016758">
    <property type="term" value="F:hexosyltransferase activity"/>
    <property type="evidence" value="ECO:0007669"/>
    <property type="project" value="InterPro"/>
</dbReference>
<dbReference type="PANTHER" id="PTHR43025">
    <property type="entry name" value="MONOGALACTOSYLDIACYLGLYCEROL SYNTHASE"/>
    <property type="match status" value="1"/>
</dbReference>
<evidence type="ECO:0000313" key="5">
    <source>
        <dbReference type="EMBL" id="ADW07488.1"/>
    </source>
</evidence>
<reference evidence="5 6" key="1">
    <citation type="submission" date="2011-01" db="EMBL/GenBank/DDBJ databases">
        <title>Complete sequence of chromosome of Streptomyces flavogriseus ATCC 33331.</title>
        <authorList>
            <consortium name="US DOE Joint Genome Institute"/>
            <person name="Lucas S."/>
            <person name="Copeland A."/>
            <person name="Lapidus A."/>
            <person name="Cheng J.-F."/>
            <person name="Goodwin L."/>
            <person name="Pitluck S."/>
            <person name="Davenport K."/>
            <person name="Detter J.C."/>
            <person name="Han C."/>
            <person name="Tapia R."/>
            <person name="Land M."/>
            <person name="Hauser L."/>
            <person name="Kyrpides N."/>
            <person name="Ivanova N."/>
            <person name="Ovchinnikova G."/>
            <person name="Pagani I."/>
            <person name="Brumm P."/>
            <person name="Mead D."/>
            <person name="Woyke T."/>
        </authorList>
    </citation>
    <scope>NUCLEOTIDE SEQUENCE [LARGE SCALE GENOMIC DNA]</scope>
    <source>
        <strain evidence="6">ATCC 33331 / IAF-45CD</strain>
    </source>
</reference>
<dbReference type="GO" id="GO:0016020">
    <property type="term" value="C:membrane"/>
    <property type="evidence" value="ECO:0007669"/>
    <property type="project" value="GOC"/>
</dbReference>
<evidence type="ECO:0000313" key="6">
    <source>
        <dbReference type="Proteomes" id="UP000002066"/>
    </source>
</evidence>
<evidence type="ECO:0000256" key="2">
    <source>
        <dbReference type="ARBA" id="ARBA00022676"/>
    </source>
</evidence>
<keyword evidence="2" id="KW-0328">Glycosyltransferase</keyword>
<keyword evidence="3" id="KW-0808">Transferase</keyword>
<dbReference type="Pfam" id="PF06925">
    <property type="entry name" value="MGDG_synth"/>
    <property type="match status" value="1"/>
</dbReference>
<dbReference type="InterPro" id="IPR009695">
    <property type="entry name" value="Diacylglyc_glucosyltr_N"/>
</dbReference>